<evidence type="ECO:0000256" key="5">
    <source>
        <dbReference type="ARBA" id="ARBA00023136"/>
    </source>
</evidence>
<evidence type="ECO:0000256" key="6">
    <source>
        <dbReference type="SAM" id="Phobius"/>
    </source>
</evidence>
<feature type="domain" description="Cardiolipin synthase N-terminal" evidence="7">
    <location>
        <begin position="23"/>
        <end position="65"/>
    </location>
</feature>
<evidence type="ECO:0000259" key="7">
    <source>
        <dbReference type="Pfam" id="PF13396"/>
    </source>
</evidence>
<keyword evidence="9" id="KW-1185">Reference proteome</keyword>
<keyword evidence="3 6" id="KW-0812">Transmembrane</keyword>
<comment type="subcellular location">
    <subcellularLocation>
        <location evidence="1">Cell membrane</location>
        <topology evidence="1">Multi-pass membrane protein</topology>
    </subcellularLocation>
</comment>
<evidence type="ECO:0000313" key="8">
    <source>
        <dbReference type="EMBL" id="MBD8488425.1"/>
    </source>
</evidence>
<keyword evidence="5 6" id="KW-0472">Membrane</keyword>
<gene>
    <name evidence="8" type="ORF">IFO69_06665</name>
</gene>
<feature type="transmembrane region" description="Helical" evidence="6">
    <location>
        <begin position="6"/>
        <end position="31"/>
    </location>
</feature>
<dbReference type="Pfam" id="PF13396">
    <property type="entry name" value="PLDc_N"/>
    <property type="match status" value="1"/>
</dbReference>
<evidence type="ECO:0000256" key="4">
    <source>
        <dbReference type="ARBA" id="ARBA00022989"/>
    </source>
</evidence>
<dbReference type="RefSeq" id="WP_192009292.1">
    <property type="nucleotide sequence ID" value="NZ_JACYTQ010000002.1"/>
</dbReference>
<proteinExistence type="predicted"/>
<dbReference type="InterPro" id="IPR027379">
    <property type="entry name" value="CLS_N"/>
</dbReference>
<evidence type="ECO:0000256" key="3">
    <source>
        <dbReference type="ARBA" id="ARBA00022692"/>
    </source>
</evidence>
<evidence type="ECO:0000256" key="2">
    <source>
        <dbReference type="ARBA" id="ARBA00022475"/>
    </source>
</evidence>
<evidence type="ECO:0000313" key="9">
    <source>
        <dbReference type="Proteomes" id="UP000647133"/>
    </source>
</evidence>
<dbReference type="Proteomes" id="UP000647133">
    <property type="component" value="Unassembled WGS sequence"/>
</dbReference>
<name>A0ABR9AI76_9BACT</name>
<evidence type="ECO:0000256" key="1">
    <source>
        <dbReference type="ARBA" id="ARBA00004651"/>
    </source>
</evidence>
<comment type="caution">
    <text evidence="8">The sequence shown here is derived from an EMBL/GenBank/DDBJ whole genome shotgun (WGS) entry which is preliminary data.</text>
</comment>
<sequence>MNLFIINFSGISIGIIATLAILLPVWAIFDLVYSKFVGKNTKLLWIVLIFAFPFIGPLAYFIVGRRDKIINS</sequence>
<dbReference type="EMBL" id="JACYTQ010000002">
    <property type="protein sequence ID" value="MBD8488425.1"/>
    <property type="molecule type" value="Genomic_DNA"/>
</dbReference>
<reference evidence="8 9" key="1">
    <citation type="submission" date="2020-09" db="EMBL/GenBank/DDBJ databases">
        <title>Echinicola sp. CAU 1574 isolated from sand of Sido Beach.</title>
        <authorList>
            <person name="Kim W."/>
        </authorList>
    </citation>
    <scope>NUCLEOTIDE SEQUENCE [LARGE SCALE GENOMIC DNA]</scope>
    <source>
        <strain evidence="8 9">CAU 1574</strain>
    </source>
</reference>
<organism evidence="8 9">
    <name type="scientific">Echinicola arenosa</name>
    <dbReference type="NCBI Taxonomy" id="2774144"/>
    <lineage>
        <taxon>Bacteria</taxon>
        <taxon>Pseudomonadati</taxon>
        <taxon>Bacteroidota</taxon>
        <taxon>Cytophagia</taxon>
        <taxon>Cytophagales</taxon>
        <taxon>Cyclobacteriaceae</taxon>
        <taxon>Echinicola</taxon>
    </lineage>
</organism>
<accession>A0ABR9AI76</accession>
<keyword evidence="2" id="KW-1003">Cell membrane</keyword>
<feature type="transmembrane region" description="Helical" evidence="6">
    <location>
        <begin position="43"/>
        <end position="63"/>
    </location>
</feature>
<protein>
    <submittedName>
        <fullName evidence="8">PLDc N-terminal domain-containing protein</fullName>
    </submittedName>
</protein>
<keyword evidence="4 6" id="KW-1133">Transmembrane helix</keyword>